<protein>
    <submittedName>
        <fullName evidence="2">Glyoxalase</fullName>
    </submittedName>
</protein>
<dbReference type="PANTHER" id="PTHR34109:SF1">
    <property type="entry name" value="VOC DOMAIN-CONTAINING PROTEIN"/>
    <property type="match status" value="1"/>
</dbReference>
<dbReference type="AlphaFoldDB" id="A0A1S1KX48"/>
<dbReference type="RefSeq" id="WP_057963464.1">
    <property type="nucleotide sequence ID" value="NZ_BSAK01000015.1"/>
</dbReference>
<evidence type="ECO:0000313" key="2">
    <source>
        <dbReference type="EMBL" id="OHU60782.1"/>
    </source>
</evidence>
<name>A0A1S1KX48_MYCCH</name>
<dbReference type="InterPro" id="IPR004360">
    <property type="entry name" value="Glyas_Fos-R_dOase_dom"/>
</dbReference>
<dbReference type="InterPro" id="IPR037523">
    <property type="entry name" value="VOC_core"/>
</dbReference>
<evidence type="ECO:0000259" key="1">
    <source>
        <dbReference type="PROSITE" id="PS51819"/>
    </source>
</evidence>
<organism evidence="2 3">
    <name type="scientific">Mycobacteroides chelonae</name>
    <name type="common">Mycobacterium chelonae</name>
    <dbReference type="NCBI Taxonomy" id="1774"/>
    <lineage>
        <taxon>Bacteria</taxon>
        <taxon>Bacillati</taxon>
        <taxon>Actinomycetota</taxon>
        <taxon>Actinomycetes</taxon>
        <taxon>Mycobacteriales</taxon>
        <taxon>Mycobacteriaceae</taxon>
        <taxon>Mycobacteroides</taxon>
    </lineage>
</organism>
<dbReference type="PANTHER" id="PTHR34109">
    <property type="entry name" value="BNAUNNG04460D PROTEIN-RELATED"/>
    <property type="match status" value="1"/>
</dbReference>
<sequence>MSTRPSLASAVVYQDPAAALDWLEKAFGFERSMVITDNDGKIEHSEMRFGDGYLMVGSEWDSSVASPKSVGGRCTQTIHVQIDSEIDTHCERAEAAGAKILMRPADQFYGDRVYRAQDPEGHVWTFGQSVRAVSREDAEKASGLNIEGWV</sequence>
<dbReference type="PROSITE" id="PS51819">
    <property type="entry name" value="VOC"/>
    <property type="match status" value="1"/>
</dbReference>
<feature type="domain" description="VOC" evidence="1">
    <location>
        <begin position="4"/>
        <end position="129"/>
    </location>
</feature>
<dbReference type="Gene3D" id="3.30.720.110">
    <property type="match status" value="1"/>
</dbReference>
<dbReference type="Gene3D" id="3.30.720.120">
    <property type="match status" value="1"/>
</dbReference>
<dbReference type="InterPro" id="IPR029068">
    <property type="entry name" value="Glyas_Bleomycin-R_OHBP_Dase"/>
</dbReference>
<dbReference type="Pfam" id="PF00903">
    <property type="entry name" value="Glyoxalase"/>
    <property type="match status" value="1"/>
</dbReference>
<reference evidence="2 3" key="1">
    <citation type="submission" date="2016-10" db="EMBL/GenBank/DDBJ databases">
        <title>Evaluation of Human, Veterinary and Environmental Mycobacterium chelonae Isolates by Core Genome Phylogenomic Analysis, Targeted Gene Comparison, and Anti-microbial Susceptibility Patterns: A Tale of Mistaken Identities.</title>
        <authorList>
            <person name="Fogelson S.B."/>
            <person name="Camus A.C."/>
            <person name="Lorenz W."/>
            <person name="Vasireddy R."/>
            <person name="Vasireddy S."/>
            <person name="Smith T."/>
            <person name="Brown-Elliott B.A."/>
            <person name="Wallace R.J.Jr."/>
            <person name="Hasan N.A."/>
            <person name="Reischl U."/>
            <person name="Sanchez S."/>
        </authorList>
    </citation>
    <scope>NUCLEOTIDE SEQUENCE [LARGE SCALE GENOMIC DNA]</scope>
    <source>
        <strain evidence="2 3">15515</strain>
    </source>
</reference>
<accession>A0A1S1KX48</accession>
<evidence type="ECO:0000313" key="3">
    <source>
        <dbReference type="Proteomes" id="UP000180043"/>
    </source>
</evidence>
<comment type="caution">
    <text evidence="2">The sequence shown here is derived from an EMBL/GenBank/DDBJ whole genome shotgun (WGS) entry which is preliminary data.</text>
</comment>
<dbReference type="EMBL" id="MLIQ01000006">
    <property type="protein sequence ID" value="OHU60782.1"/>
    <property type="molecule type" value="Genomic_DNA"/>
</dbReference>
<proteinExistence type="predicted"/>
<dbReference type="SUPFAM" id="SSF54593">
    <property type="entry name" value="Glyoxalase/Bleomycin resistance protein/Dihydroxybiphenyl dioxygenase"/>
    <property type="match status" value="1"/>
</dbReference>
<gene>
    <name evidence="2" type="ORF">BKG82_01435</name>
</gene>
<dbReference type="Proteomes" id="UP000180043">
    <property type="component" value="Unassembled WGS sequence"/>
</dbReference>